<sequence>MPSNKSWETAYAARDDLHKYGDNGLGLFALSLRFGLDDLDTLAADSLVDGPDDKNCDIVHVNLEGKYAILMQCYQAQTAKSAAPAKKAGDLNTALGWLLGEHIDKVPERLRPAANELRTALKNNDIERFHIWYTHNLPESQNVKDELRVVENTARAILNDLYKINDINVDVSEVGKNKIHELYKATSSPILLEEEICLKVCEGYSMSGPSWESFSTAIQASELHRLYKKYTTNMFSANVRDYLGSRRSESNINQGIINTIKSNPEDFWAFNNGLTVLTNNFRIDGNKIVVSGLSIVNGAQTTGAIGSSKEPPSQEAWVQIRFVKNRTGGNTSNIIRDIIKYNNSQNTVEASDFRSTDSIQKRLKEEFKKIPEAEYNGGRRGSGSEVIKRNPNLLRSPTVGQALASFHNKPEVAYHKKTDIWVSDNLYSTFFNDKTSADHIVCAYTLIKSLENYKQSLQNKAKEEELVEADEEVLKYFRERGSIHLLASAVSGCLETILDQKIPNKFRISFGVKTSPKKAEEIWRLILEPTIPFCPNLTDALKGGLRSAESIKEACVTFRRMVNSTRSQNKSTYEEFSSFVHIG</sequence>
<dbReference type="RefSeq" id="WP_182040388.1">
    <property type="nucleotide sequence ID" value="NZ_PDLY01000001.1"/>
</dbReference>
<dbReference type="Pfam" id="PF10592">
    <property type="entry name" value="AIPR"/>
    <property type="match status" value="1"/>
</dbReference>
<name>A0ABR5ZRE9_9PROT</name>
<comment type="caution">
    <text evidence="3">The sequence shown here is derived from an EMBL/GenBank/DDBJ whole genome shotgun (WGS) entry which is preliminary data.</text>
</comment>
<evidence type="ECO:0000256" key="1">
    <source>
        <dbReference type="SAM" id="Coils"/>
    </source>
</evidence>
<evidence type="ECO:0000259" key="2">
    <source>
        <dbReference type="Pfam" id="PF10592"/>
    </source>
</evidence>
<evidence type="ECO:0000313" key="3">
    <source>
        <dbReference type="EMBL" id="MBA5726807.1"/>
    </source>
</evidence>
<evidence type="ECO:0000313" key="4">
    <source>
        <dbReference type="Proteomes" id="UP000765338"/>
    </source>
</evidence>
<keyword evidence="1" id="KW-0175">Coiled coil</keyword>
<gene>
    <name evidence="3" type="ORF">CPA56_02200</name>
</gene>
<feature type="coiled-coil region" evidence="1">
    <location>
        <begin position="447"/>
        <end position="479"/>
    </location>
</feature>
<dbReference type="InterPro" id="IPR018891">
    <property type="entry name" value="AIPR_C"/>
</dbReference>
<protein>
    <recommendedName>
        <fullName evidence="2">Abortive phage infection protein C-terminal domain-containing protein</fullName>
    </recommendedName>
</protein>
<reference evidence="3 4" key="1">
    <citation type="submission" date="2017-10" db="EMBL/GenBank/DDBJ databases">
        <authorList>
            <person name="Jakob F."/>
        </authorList>
    </citation>
    <scope>NUCLEOTIDE SEQUENCE [LARGE SCALE GENOMIC DNA]</scope>
    <source>
        <strain evidence="3 4">TMW 2.1889</strain>
    </source>
</reference>
<organism evidence="3 4">
    <name type="scientific">Bombella mellum</name>
    <dbReference type="NCBI Taxonomy" id="2039288"/>
    <lineage>
        <taxon>Bacteria</taxon>
        <taxon>Pseudomonadati</taxon>
        <taxon>Pseudomonadota</taxon>
        <taxon>Alphaproteobacteria</taxon>
        <taxon>Acetobacterales</taxon>
        <taxon>Acetobacteraceae</taxon>
        <taxon>Bombella</taxon>
    </lineage>
</organism>
<dbReference type="Proteomes" id="UP000765338">
    <property type="component" value="Unassembled WGS sequence"/>
</dbReference>
<feature type="domain" description="Abortive phage infection protein C-terminal" evidence="2">
    <location>
        <begin position="235"/>
        <end position="454"/>
    </location>
</feature>
<keyword evidence="4" id="KW-1185">Reference proteome</keyword>
<accession>A0ABR5ZRE9</accession>
<proteinExistence type="predicted"/>
<dbReference type="EMBL" id="PDLY01000001">
    <property type="protein sequence ID" value="MBA5726807.1"/>
    <property type="molecule type" value="Genomic_DNA"/>
</dbReference>